<evidence type="ECO:0000313" key="2">
    <source>
        <dbReference type="EMBL" id="KAF2023786.1"/>
    </source>
</evidence>
<dbReference type="AlphaFoldDB" id="A0A9P4GXH1"/>
<keyword evidence="3" id="KW-1185">Reference proteome</keyword>
<feature type="region of interest" description="Disordered" evidence="1">
    <location>
        <begin position="200"/>
        <end position="227"/>
    </location>
</feature>
<proteinExistence type="predicted"/>
<organism evidence="2 3">
    <name type="scientific">Setomelanomma holmii</name>
    <dbReference type="NCBI Taxonomy" id="210430"/>
    <lineage>
        <taxon>Eukaryota</taxon>
        <taxon>Fungi</taxon>
        <taxon>Dikarya</taxon>
        <taxon>Ascomycota</taxon>
        <taxon>Pezizomycotina</taxon>
        <taxon>Dothideomycetes</taxon>
        <taxon>Pleosporomycetidae</taxon>
        <taxon>Pleosporales</taxon>
        <taxon>Pleosporineae</taxon>
        <taxon>Phaeosphaeriaceae</taxon>
        <taxon>Setomelanomma</taxon>
    </lineage>
</organism>
<dbReference type="Proteomes" id="UP000799777">
    <property type="component" value="Unassembled WGS sequence"/>
</dbReference>
<dbReference type="EMBL" id="ML978325">
    <property type="protein sequence ID" value="KAF2023786.1"/>
    <property type="molecule type" value="Genomic_DNA"/>
</dbReference>
<name>A0A9P4GXH1_9PLEO</name>
<evidence type="ECO:0000313" key="3">
    <source>
        <dbReference type="Proteomes" id="UP000799777"/>
    </source>
</evidence>
<evidence type="ECO:0000256" key="1">
    <source>
        <dbReference type="SAM" id="MobiDB-lite"/>
    </source>
</evidence>
<feature type="compositionally biased region" description="Low complexity" evidence="1">
    <location>
        <begin position="253"/>
        <end position="270"/>
    </location>
</feature>
<feature type="region of interest" description="Disordered" evidence="1">
    <location>
        <begin position="249"/>
        <end position="270"/>
    </location>
</feature>
<comment type="caution">
    <text evidence="2">The sequence shown here is derived from an EMBL/GenBank/DDBJ whole genome shotgun (WGS) entry which is preliminary data.</text>
</comment>
<accession>A0A9P4GXH1</accession>
<protein>
    <submittedName>
        <fullName evidence="2">Uncharacterized protein</fullName>
    </submittedName>
</protein>
<reference evidence="2" key="1">
    <citation type="journal article" date="2020" name="Stud. Mycol.">
        <title>101 Dothideomycetes genomes: a test case for predicting lifestyles and emergence of pathogens.</title>
        <authorList>
            <person name="Haridas S."/>
            <person name="Albert R."/>
            <person name="Binder M."/>
            <person name="Bloem J."/>
            <person name="Labutti K."/>
            <person name="Salamov A."/>
            <person name="Andreopoulos B."/>
            <person name="Baker S."/>
            <person name="Barry K."/>
            <person name="Bills G."/>
            <person name="Bluhm B."/>
            <person name="Cannon C."/>
            <person name="Castanera R."/>
            <person name="Culley D."/>
            <person name="Daum C."/>
            <person name="Ezra D."/>
            <person name="Gonzalez J."/>
            <person name="Henrissat B."/>
            <person name="Kuo A."/>
            <person name="Liang C."/>
            <person name="Lipzen A."/>
            <person name="Lutzoni F."/>
            <person name="Magnuson J."/>
            <person name="Mondo S."/>
            <person name="Nolan M."/>
            <person name="Ohm R."/>
            <person name="Pangilinan J."/>
            <person name="Park H.-J."/>
            <person name="Ramirez L."/>
            <person name="Alfaro M."/>
            <person name="Sun H."/>
            <person name="Tritt A."/>
            <person name="Yoshinaga Y."/>
            <person name="Zwiers L.-H."/>
            <person name="Turgeon B."/>
            <person name="Goodwin S."/>
            <person name="Spatafora J."/>
            <person name="Crous P."/>
            <person name="Grigoriev I."/>
        </authorList>
    </citation>
    <scope>NUCLEOTIDE SEQUENCE</scope>
    <source>
        <strain evidence="2">CBS 110217</strain>
    </source>
</reference>
<sequence>MLTTAFKGEGEALAKSTWNTVLVTHESNAWLVEGHLAVAVASTGAEGAGIGRACSLPQVSLVRGIGQDVFPLGGDAGIHANRDVARAARCPRTLLCREQPPIPVSRRWLERLRGRRGRGTGLCSESRVIVLGTASLHPDTDRLDVVFARSCRIVEVANSSSDGPKPATDSSTRLIAHLPDMLHALCARLANAPGFVTVEPRRESARKARRSANQDRLPPKQIKNAGSLHNLGLPRLRLLPVKCGRREPSFALPTSEHSSPSSSQAPTQAPLVSSFSAQDHWSSPIPSLAQAWLEIGRQRSDPDRTWDKEHSWARQVWDGKTLDGDELEGWFETSGSEIRDVSCCVGGYRRQIQFQSSISLHLSHFRRCSLAVRKTHLNLEKSNTRIYCNSGIYTPST</sequence>
<gene>
    <name evidence="2" type="ORF">EK21DRAFT_94647</name>
</gene>